<evidence type="ECO:0000313" key="2">
    <source>
        <dbReference type="EMBL" id="RAL18569.1"/>
    </source>
</evidence>
<dbReference type="Pfam" id="PF04170">
    <property type="entry name" value="NlpE"/>
    <property type="match status" value="1"/>
</dbReference>
<sequence length="124" mass="13904">MKKIALATFIAMLSACSLLPQKSVSGTYQGTLPCADCEKIEAELVLNSDKTYQYNTVYFKNKEQHPFTEKGTYAWDNNKPNVVRLTNSDNLALKIADTFVEFCDASGNTINSKHNYKLQKVSPK</sequence>
<dbReference type="EMBL" id="PTPX01000014">
    <property type="protein sequence ID" value="RAL18569.1"/>
    <property type="molecule type" value="Genomic_DNA"/>
</dbReference>
<proteinExistence type="predicted"/>
<dbReference type="Proteomes" id="UP000248689">
    <property type="component" value="Unassembled WGS sequence"/>
</dbReference>
<comment type="caution">
    <text evidence="2">The sequence shown here is derived from an EMBL/GenBank/DDBJ whole genome shotgun (WGS) entry which is preliminary data.</text>
</comment>
<dbReference type="OrthoDB" id="5348860at2"/>
<evidence type="ECO:0000313" key="3">
    <source>
        <dbReference type="Proteomes" id="UP000248689"/>
    </source>
</evidence>
<evidence type="ECO:0000256" key="1">
    <source>
        <dbReference type="SAM" id="SignalP"/>
    </source>
</evidence>
<dbReference type="PROSITE" id="PS51257">
    <property type="entry name" value="PROKAR_LIPOPROTEIN"/>
    <property type="match status" value="1"/>
</dbReference>
<keyword evidence="3" id="KW-1185">Reference proteome</keyword>
<evidence type="ECO:0008006" key="4">
    <source>
        <dbReference type="Google" id="ProtNLM"/>
    </source>
</evidence>
<protein>
    <recommendedName>
        <fullName evidence="4">Copper resistance protein NlpE</fullName>
    </recommendedName>
</protein>
<organism evidence="2 3">
    <name type="scientific">Glaesserella australis</name>
    <dbReference type="NCBI Taxonomy" id="2094024"/>
    <lineage>
        <taxon>Bacteria</taxon>
        <taxon>Pseudomonadati</taxon>
        <taxon>Pseudomonadota</taxon>
        <taxon>Gammaproteobacteria</taxon>
        <taxon>Pasteurellales</taxon>
        <taxon>Pasteurellaceae</taxon>
        <taxon>Glaesserella</taxon>
    </lineage>
</organism>
<reference evidence="3" key="1">
    <citation type="submission" date="2018-02" db="EMBL/GenBank/DDBJ databases">
        <title>Glaesserella australis sp. nov., isolated from the lungs of pigs.</title>
        <authorList>
            <person name="Turni C."/>
            <person name="Christensen H."/>
        </authorList>
    </citation>
    <scope>NUCLEOTIDE SEQUENCE [LARGE SCALE GENOMIC DNA]</scope>
    <source>
        <strain evidence="3">HS4635</strain>
    </source>
</reference>
<dbReference type="Gene3D" id="2.40.128.640">
    <property type="match status" value="1"/>
</dbReference>
<keyword evidence="1" id="KW-0732">Signal</keyword>
<dbReference type="AlphaFoldDB" id="A0A328BWU0"/>
<dbReference type="InterPro" id="IPR007298">
    <property type="entry name" value="Cu-R_lipoprotein_NlpE"/>
</dbReference>
<feature type="signal peptide" evidence="1">
    <location>
        <begin position="1"/>
        <end position="20"/>
    </location>
</feature>
<gene>
    <name evidence="2" type="ORF">C5N92_07615</name>
</gene>
<dbReference type="RefSeq" id="WP_111750251.1">
    <property type="nucleotide sequence ID" value="NZ_PTPX01000014.1"/>
</dbReference>
<accession>A0A328BWU0</accession>
<feature type="chain" id="PRO_5016405761" description="Copper resistance protein NlpE" evidence="1">
    <location>
        <begin position="21"/>
        <end position="124"/>
    </location>
</feature>
<name>A0A328BWU0_9PAST</name>